<evidence type="ECO:0000313" key="3">
    <source>
        <dbReference type="Proteomes" id="UP001266305"/>
    </source>
</evidence>
<evidence type="ECO:0000313" key="2">
    <source>
        <dbReference type="EMBL" id="KAK2117337.1"/>
    </source>
</evidence>
<feature type="non-terminal residue" evidence="2">
    <location>
        <position position="1"/>
    </location>
</feature>
<proteinExistence type="predicted"/>
<dbReference type="Proteomes" id="UP001266305">
    <property type="component" value="Unassembled WGS sequence"/>
</dbReference>
<gene>
    <name evidence="2" type="ORF">P7K49_004223</name>
</gene>
<name>A0ABQ9WAA0_SAGOE</name>
<feature type="compositionally biased region" description="Low complexity" evidence="1">
    <location>
        <begin position="29"/>
        <end position="40"/>
    </location>
</feature>
<dbReference type="EMBL" id="JASSZA010000002">
    <property type="protein sequence ID" value="KAK2117337.1"/>
    <property type="molecule type" value="Genomic_DNA"/>
</dbReference>
<comment type="caution">
    <text evidence="2">The sequence shown here is derived from an EMBL/GenBank/DDBJ whole genome shotgun (WGS) entry which is preliminary data.</text>
</comment>
<feature type="non-terminal residue" evidence="2">
    <location>
        <position position="68"/>
    </location>
</feature>
<reference evidence="2 3" key="1">
    <citation type="submission" date="2023-05" db="EMBL/GenBank/DDBJ databases">
        <title>B98-5 Cell Line De Novo Hybrid Assembly: An Optical Mapping Approach.</title>
        <authorList>
            <person name="Kananen K."/>
            <person name="Auerbach J.A."/>
            <person name="Kautto E."/>
            <person name="Blachly J.S."/>
        </authorList>
    </citation>
    <scope>NUCLEOTIDE SEQUENCE [LARGE SCALE GENOMIC DNA]</scope>
    <source>
        <strain evidence="2">B95-8</strain>
        <tissue evidence="2">Cell line</tissue>
    </source>
</reference>
<feature type="compositionally biased region" description="Basic residues" evidence="1">
    <location>
        <begin position="43"/>
        <end position="56"/>
    </location>
</feature>
<feature type="region of interest" description="Disordered" evidence="1">
    <location>
        <begin position="1"/>
        <end position="68"/>
    </location>
</feature>
<sequence>ALRPDRAFLSLPGRTPGLPPVATRASCDGRLGTAGTLGAGAERRRHGASARARRKTGGGACVMTSRDG</sequence>
<keyword evidence="3" id="KW-1185">Reference proteome</keyword>
<protein>
    <submittedName>
        <fullName evidence="2">Uncharacterized protein</fullName>
    </submittedName>
</protein>
<organism evidence="2 3">
    <name type="scientific">Saguinus oedipus</name>
    <name type="common">Cotton-top tamarin</name>
    <name type="synonym">Oedipomidas oedipus</name>
    <dbReference type="NCBI Taxonomy" id="9490"/>
    <lineage>
        <taxon>Eukaryota</taxon>
        <taxon>Metazoa</taxon>
        <taxon>Chordata</taxon>
        <taxon>Craniata</taxon>
        <taxon>Vertebrata</taxon>
        <taxon>Euteleostomi</taxon>
        <taxon>Mammalia</taxon>
        <taxon>Eutheria</taxon>
        <taxon>Euarchontoglires</taxon>
        <taxon>Primates</taxon>
        <taxon>Haplorrhini</taxon>
        <taxon>Platyrrhini</taxon>
        <taxon>Cebidae</taxon>
        <taxon>Callitrichinae</taxon>
        <taxon>Saguinus</taxon>
    </lineage>
</organism>
<evidence type="ECO:0000256" key="1">
    <source>
        <dbReference type="SAM" id="MobiDB-lite"/>
    </source>
</evidence>
<accession>A0ABQ9WAA0</accession>